<dbReference type="AlphaFoldDB" id="A0A8C8ASL6"/>
<evidence type="ECO:0000313" key="8">
    <source>
        <dbReference type="Proteomes" id="UP000694552"/>
    </source>
</evidence>
<dbReference type="InterPro" id="IPR037840">
    <property type="entry name" value="PH_Anillin"/>
</dbReference>
<protein>
    <recommendedName>
        <fullName evidence="4">Anillin</fullName>
    </recommendedName>
</protein>
<dbReference type="GO" id="GO:0031106">
    <property type="term" value="P:septin ring organization"/>
    <property type="evidence" value="ECO:0007669"/>
    <property type="project" value="TreeGrafter"/>
</dbReference>
<name>A0A8C8ASL6_9STRI</name>
<dbReference type="Pfam" id="PF00169">
    <property type="entry name" value="PH"/>
    <property type="match status" value="1"/>
</dbReference>
<dbReference type="GO" id="GO:0005826">
    <property type="term" value="C:actomyosin contractile ring"/>
    <property type="evidence" value="ECO:0007669"/>
    <property type="project" value="TreeGrafter"/>
</dbReference>
<dbReference type="Proteomes" id="UP000694552">
    <property type="component" value="Unplaced"/>
</dbReference>
<feature type="region of interest" description="Disordered" evidence="5">
    <location>
        <begin position="588"/>
        <end position="608"/>
    </location>
</feature>
<dbReference type="Pfam" id="PF08174">
    <property type="entry name" value="Anillin"/>
    <property type="match status" value="1"/>
</dbReference>
<feature type="compositionally biased region" description="Basic and acidic residues" evidence="5">
    <location>
        <begin position="22"/>
        <end position="42"/>
    </location>
</feature>
<dbReference type="GO" id="GO:0000281">
    <property type="term" value="P:mitotic cytokinesis"/>
    <property type="evidence" value="ECO:0007669"/>
    <property type="project" value="TreeGrafter"/>
</dbReference>
<dbReference type="CDD" id="cd01263">
    <property type="entry name" value="PH_anillin"/>
    <property type="match status" value="1"/>
</dbReference>
<dbReference type="InterPro" id="IPR001849">
    <property type="entry name" value="PH_domain"/>
</dbReference>
<feature type="compositionally biased region" description="Basic and acidic residues" evidence="5">
    <location>
        <begin position="334"/>
        <end position="350"/>
    </location>
</feature>
<evidence type="ECO:0000259" key="6">
    <source>
        <dbReference type="PROSITE" id="PS50003"/>
    </source>
</evidence>
<feature type="region of interest" description="Disordered" evidence="5">
    <location>
        <begin position="133"/>
        <end position="152"/>
    </location>
</feature>
<feature type="compositionally biased region" description="Basic and acidic residues" evidence="5">
    <location>
        <begin position="363"/>
        <end position="376"/>
    </location>
</feature>
<organism evidence="7 8">
    <name type="scientific">Otus sunia</name>
    <name type="common">Oriental scops-owl</name>
    <dbReference type="NCBI Taxonomy" id="257818"/>
    <lineage>
        <taxon>Eukaryota</taxon>
        <taxon>Metazoa</taxon>
        <taxon>Chordata</taxon>
        <taxon>Craniata</taxon>
        <taxon>Vertebrata</taxon>
        <taxon>Euteleostomi</taxon>
        <taxon>Archelosauria</taxon>
        <taxon>Archosauria</taxon>
        <taxon>Dinosauria</taxon>
        <taxon>Saurischia</taxon>
        <taxon>Theropoda</taxon>
        <taxon>Coelurosauria</taxon>
        <taxon>Aves</taxon>
        <taxon>Neognathae</taxon>
        <taxon>Neoaves</taxon>
        <taxon>Telluraves</taxon>
        <taxon>Strigiformes</taxon>
        <taxon>Strigidae</taxon>
        <taxon>Otus</taxon>
    </lineage>
</organism>
<dbReference type="PROSITE" id="PS50003">
    <property type="entry name" value="PH_DOMAIN"/>
    <property type="match status" value="1"/>
</dbReference>
<evidence type="ECO:0000256" key="5">
    <source>
        <dbReference type="SAM" id="MobiDB-lite"/>
    </source>
</evidence>
<evidence type="ECO:0000256" key="2">
    <source>
        <dbReference type="ARBA" id="ARBA00043945"/>
    </source>
</evidence>
<feature type="compositionally biased region" description="Polar residues" evidence="5">
    <location>
        <begin position="224"/>
        <end position="242"/>
    </location>
</feature>
<dbReference type="FunFam" id="2.30.29.30:FF:000111">
    <property type="entry name" value="anillin isoform X1"/>
    <property type="match status" value="1"/>
</dbReference>
<feature type="region of interest" description="Disordered" evidence="5">
    <location>
        <begin position="306"/>
        <end position="391"/>
    </location>
</feature>
<dbReference type="Gene3D" id="2.30.29.30">
    <property type="entry name" value="Pleckstrin-homology domain (PH domain)/Phosphotyrosine-binding domain (PTB)"/>
    <property type="match status" value="1"/>
</dbReference>
<feature type="region of interest" description="Disordered" evidence="5">
    <location>
        <begin position="722"/>
        <end position="746"/>
    </location>
</feature>
<feature type="region of interest" description="Disordered" evidence="5">
    <location>
        <begin position="160"/>
        <end position="200"/>
    </location>
</feature>
<comment type="function">
    <text evidence="3">Required for cytokinesis. Essential for the structural integrity of the cleavage furrow and for completion of cleavage furrow ingression. Plays a role in bleb assembly during metaphase and anaphase of mitosis. May play a significant role in podocyte cell migration.</text>
</comment>
<feature type="compositionally biased region" description="Polar residues" evidence="5">
    <location>
        <begin position="88"/>
        <end position="109"/>
    </location>
</feature>
<feature type="compositionally biased region" description="Polar residues" evidence="5">
    <location>
        <begin position="324"/>
        <end position="333"/>
    </location>
</feature>
<evidence type="ECO:0000256" key="3">
    <source>
        <dbReference type="ARBA" id="ARBA00057106"/>
    </source>
</evidence>
<feature type="compositionally biased region" description="Polar residues" evidence="5">
    <location>
        <begin position="378"/>
        <end position="391"/>
    </location>
</feature>
<evidence type="ECO:0000256" key="4">
    <source>
        <dbReference type="ARBA" id="ARBA00071355"/>
    </source>
</evidence>
<dbReference type="GO" id="GO:0000915">
    <property type="term" value="P:actomyosin contractile ring assembly"/>
    <property type="evidence" value="ECO:0007669"/>
    <property type="project" value="TreeGrafter"/>
</dbReference>
<feature type="compositionally biased region" description="Polar residues" evidence="5">
    <location>
        <begin position="8"/>
        <end position="18"/>
    </location>
</feature>
<dbReference type="SUPFAM" id="SSF50729">
    <property type="entry name" value="PH domain-like"/>
    <property type="match status" value="1"/>
</dbReference>
<dbReference type="PANTHER" id="PTHR21538">
    <property type="entry name" value="ANILLIN/RHOTEKIN RTKN"/>
    <property type="match status" value="1"/>
</dbReference>
<dbReference type="Pfam" id="PF16018">
    <property type="entry name" value="Anillin_N"/>
    <property type="match status" value="1"/>
</dbReference>
<dbReference type="InterPro" id="IPR051364">
    <property type="entry name" value="Cytokinesis/Rho-signaling"/>
</dbReference>
<keyword evidence="8" id="KW-1185">Reference proteome</keyword>
<feature type="compositionally biased region" description="Polar residues" evidence="5">
    <location>
        <begin position="306"/>
        <end position="315"/>
    </location>
</feature>
<evidence type="ECO:0000313" key="7">
    <source>
        <dbReference type="Ensembl" id="ENSOSUP00000009683.1"/>
    </source>
</evidence>
<reference evidence="7" key="2">
    <citation type="submission" date="2025-09" db="UniProtKB">
        <authorList>
            <consortium name="Ensembl"/>
        </authorList>
    </citation>
    <scope>IDENTIFICATION</scope>
</reference>
<reference evidence="7" key="1">
    <citation type="submission" date="2025-08" db="UniProtKB">
        <authorList>
            <consortium name="Ensembl"/>
        </authorList>
    </citation>
    <scope>IDENTIFICATION</scope>
</reference>
<feature type="region of interest" description="Disordered" evidence="5">
    <location>
        <begin position="1"/>
        <end position="116"/>
    </location>
</feature>
<feature type="domain" description="PH" evidence="6">
    <location>
        <begin position="920"/>
        <end position="1044"/>
    </location>
</feature>
<dbReference type="Ensembl" id="ENSOSUT00000010024.1">
    <property type="protein sequence ID" value="ENSOSUP00000009683.1"/>
    <property type="gene ID" value="ENSOSUG00000007090.1"/>
</dbReference>
<accession>A0A8C8ASL6</accession>
<keyword evidence="1" id="KW-0175">Coiled coil</keyword>
<dbReference type="InterPro" id="IPR012966">
    <property type="entry name" value="AHD"/>
</dbReference>
<feature type="region of interest" description="Disordered" evidence="5">
    <location>
        <begin position="218"/>
        <end position="242"/>
    </location>
</feature>
<comment type="subcellular location">
    <subcellularLocation>
        <location evidence="2">Cell projection</location>
        <location evidence="2">Bleb</location>
    </subcellularLocation>
</comment>
<dbReference type="SMART" id="SM00233">
    <property type="entry name" value="PH"/>
    <property type="match status" value="1"/>
</dbReference>
<sequence>FDPLSGGDSWSENQTLNISMKLLERTRARRENLQKKMAERPKMGVRPTMQTKRVREPLLETGNQALLPGEEVKPGTKPSPSKRLCPNNMETQASSSENVQPVPSSSTSHRSPEMTSELHITASNRASLVQSLEEGKTNTASETPAALSVKTRMQKLAEQRRCWDSEDPSECVPLSPLQSKDLSVSPPKQTSNALASDTPIGRRGRLANLAATIGSWEDDLSHPSAKQNNAQEQPGTTCLSKLSTTSGASARINSSSVKQEAASCSQRLVEASINKPANSKIAVNSFLTQSSRVTVPCSKESQVRQLLTENPCSPQKTEKRTETAKSTLPQPVQSKEEPVKGTHVQLEPKGKPTTPGGSGIKPFLERFGERCQERSARSPATNTPGCRTPIVTPNTRTIQERLLKQNENSSTASLALQLKQERERELACLRGRFDRGNLWSAEKSESSKRKLPEAKMVMCYLHVSKDDSLMKSLVFMLLIFLKHPPSDEVYEIEMSVDDELNSSKVINEIFEVLQEDGPDIEKLKKEMSMSLEGESDEDEQEESLNISSMSLLTPLVESVGPESEISLSLVISWCSSISDVSLKSEKFQRTKVPRAESGDSLGSMSEDRNLPYSVDAYRSQRFKETDRPSIKQIIVRKEDVTSKLEMKKNGPSDQVNIKKKMQELNNEINMQQTVIHQASQALNCCFDEEHGKGSQEEAEAERLLLLATEKRTALLEELNKLKSEGPHSKRNKAASTPTEFAPSRGSVSISEMRLPLKADFVCGTVQKPEAANYYYVIILRSGAENMVATPLASTASSLNGDALTFTTTFTMHDVSNDFEINLEVYSLVQRKEVTSTDKRKKANKSKVITPKRLLTSITSVTMASPGGPNAVRTTNFILVGSHKLSLSSVGNAKFALDKVPFLSPLEGHIYLKLKCQVDSSVEEKGFLTMFEDVSGFGAWHRRWCVLSGNCISYWTYPDDEKRKHPLGRINLANCTNHQIEPANREFCARPNTFELITVRPQREDDRETLVSQCRDTLCVTKNWLSADTKEERNLWMQKLNQVLVDLRMWQPDACYKPIGKL</sequence>
<dbReference type="InterPro" id="IPR031970">
    <property type="entry name" value="Anillin_N"/>
</dbReference>
<evidence type="ECO:0000256" key="1">
    <source>
        <dbReference type="ARBA" id="ARBA00023054"/>
    </source>
</evidence>
<feature type="compositionally biased region" description="Basic and acidic residues" evidence="5">
    <location>
        <begin position="588"/>
        <end position="597"/>
    </location>
</feature>
<dbReference type="GO" id="GO:0032059">
    <property type="term" value="C:bleb"/>
    <property type="evidence" value="ECO:0007669"/>
    <property type="project" value="UniProtKB-SubCell"/>
</dbReference>
<proteinExistence type="predicted"/>
<dbReference type="InterPro" id="IPR011993">
    <property type="entry name" value="PH-like_dom_sf"/>
</dbReference>
<dbReference type="PANTHER" id="PTHR21538:SF27">
    <property type="entry name" value="ANILLIN"/>
    <property type="match status" value="1"/>
</dbReference>
<feature type="compositionally biased region" description="Polar residues" evidence="5">
    <location>
        <begin position="176"/>
        <end position="195"/>
    </location>
</feature>